<organism evidence="3 4">
    <name type="scientific">Candidatus Avoscillospira avicola</name>
    <dbReference type="NCBI Taxonomy" id="2840706"/>
    <lineage>
        <taxon>Bacteria</taxon>
        <taxon>Bacillati</taxon>
        <taxon>Bacillota</taxon>
        <taxon>Clostridia</taxon>
        <taxon>Eubacteriales</taxon>
        <taxon>Oscillospiraceae</taxon>
        <taxon>Oscillospiraceae incertae sedis</taxon>
        <taxon>Candidatus Avoscillospira</taxon>
    </lineage>
</organism>
<evidence type="ECO:0000256" key="1">
    <source>
        <dbReference type="SAM" id="MobiDB-lite"/>
    </source>
</evidence>
<protein>
    <recommendedName>
        <fullName evidence="5">DUF4358 domain-containing protein</fullName>
    </recommendedName>
</protein>
<feature type="chain" id="PRO_5039278354" description="DUF4358 domain-containing protein" evidence="2">
    <location>
        <begin position="22"/>
        <end position="241"/>
    </location>
</feature>
<feature type="compositionally biased region" description="Acidic residues" evidence="1">
    <location>
        <begin position="27"/>
        <end position="76"/>
    </location>
</feature>
<evidence type="ECO:0000256" key="2">
    <source>
        <dbReference type="SAM" id="SignalP"/>
    </source>
</evidence>
<reference evidence="3" key="2">
    <citation type="journal article" date="2021" name="PeerJ">
        <title>Extensive microbial diversity within the chicken gut microbiome revealed by metagenomics and culture.</title>
        <authorList>
            <person name="Gilroy R."/>
            <person name="Ravi A."/>
            <person name="Getino M."/>
            <person name="Pursley I."/>
            <person name="Horton D.L."/>
            <person name="Alikhan N.F."/>
            <person name="Baker D."/>
            <person name="Gharbi K."/>
            <person name="Hall N."/>
            <person name="Watson M."/>
            <person name="Adriaenssens E.M."/>
            <person name="Foster-Nyarko E."/>
            <person name="Jarju S."/>
            <person name="Secka A."/>
            <person name="Antonio M."/>
            <person name="Oren A."/>
            <person name="Chaudhuri R.R."/>
            <person name="La Ragione R."/>
            <person name="Hildebrand F."/>
            <person name="Pallen M.J."/>
        </authorList>
    </citation>
    <scope>NUCLEOTIDE SEQUENCE</scope>
    <source>
        <strain evidence="3">ChiBcec15-4380</strain>
    </source>
</reference>
<dbReference type="Proteomes" id="UP000824239">
    <property type="component" value="Unassembled WGS sequence"/>
</dbReference>
<feature type="signal peptide" evidence="2">
    <location>
        <begin position="1"/>
        <end position="21"/>
    </location>
</feature>
<name>A0A9D1DJ22_9FIRM</name>
<evidence type="ECO:0008006" key="5">
    <source>
        <dbReference type="Google" id="ProtNLM"/>
    </source>
</evidence>
<comment type="caution">
    <text evidence="3">The sequence shown here is derived from an EMBL/GenBank/DDBJ whole genome shotgun (WGS) entry which is preliminary data.</text>
</comment>
<keyword evidence="2" id="KW-0732">Signal</keyword>
<dbReference type="PROSITE" id="PS51257">
    <property type="entry name" value="PROKAR_LIPOPROTEIN"/>
    <property type="match status" value="1"/>
</dbReference>
<reference evidence="3" key="1">
    <citation type="submission" date="2020-10" db="EMBL/GenBank/DDBJ databases">
        <authorList>
            <person name="Gilroy R."/>
        </authorList>
    </citation>
    <scope>NUCLEOTIDE SEQUENCE</scope>
    <source>
        <strain evidence="3">ChiBcec15-4380</strain>
    </source>
</reference>
<feature type="compositionally biased region" description="Low complexity" evidence="1">
    <location>
        <begin position="77"/>
        <end position="93"/>
    </location>
</feature>
<evidence type="ECO:0000313" key="4">
    <source>
        <dbReference type="Proteomes" id="UP000824239"/>
    </source>
</evidence>
<proteinExistence type="predicted"/>
<feature type="region of interest" description="Disordered" evidence="1">
    <location>
        <begin position="20"/>
        <end position="107"/>
    </location>
</feature>
<dbReference type="EMBL" id="DVHE01000077">
    <property type="protein sequence ID" value="HIR51560.1"/>
    <property type="molecule type" value="Genomic_DNA"/>
</dbReference>
<sequence>MKKLIALLLVLTMALSLAACAKKPAEDTTEDETITDTENTTEDTTEDTAEDTTEDATEGTEETQEPEAQEPADPDADVPATPDVDPETPATPEEPVDDGGAAVNPGDTATELTAEEQEVLDTLQQLVAGAADEIMCDNVIISADQYPYYLFIDYIDGSIAASASAMIGSIAHSVVLLKLPADADVAAVAADIEANLDPRKWICVEAEATLVKTSGQYVLMAMSSQDIVDAISANFDTVFGA</sequence>
<gene>
    <name evidence="3" type="ORF">IAA53_09880</name>
</gene>
<evidence type="ECO:0000313" key="3">
    <source>
        <dbReference type="EMBL" id="HIR51560.1"/>
    </source>
</evidence>
<dbReference type="AlphaFoldDB" id="A0A9D1DJ22"/>
<accession>A0A9D1DJ22</accession>